<keyword evidence="3" id="KW-1185">Reference proteome</keyword>
<feature type="compositionally biased region" description="Low complexity" evidence="1">
    <location>
        <begin position="39"/>
        <end position="55"/>
    </location>
</feature>
<evidence type="ECO:0000313" key="3">
    <source>
        <dbReference type="Proteomes" id="UP000001555"/>
    </source>
</evidence>
<evidence type="ECO:0000313" key="2">
    <source>
        <dbReference type="EnsemblMetazoa" id="ISCW005200-PA"/>
    </source>
</evidence>
<reference evidence="3" key="1">
    <citation type="submission" date="2008-03" db="EMBL/GenBank/DDBJ databases">
        <title>Annotation of Ixodes scapularis.</title>
        <authorList>
            <consortium name="Ixodes scapularis Genome Project Consortium"/>
            <person name="Caler E."/>
            <person name="Hannick L.I."/>
            <person name="Bidwell S."/>
            <person name="Joardar V."/>
            <person name="Thiagarajan M."/>
            <person name="Amedeo P."/>
            <person name="Galinsky K.J."/>
            <person name="Schobel S."/>
            <person name="Inman J."/>
            <person name="Hostetler J."/>
            <person name="Miller J."/>
            <person name="Hammond M."/>
            <person name="Megy K."/>
            <person name="Lawson D."/>
            <person name="Kodira C."/>
            <person name="Sutton G."/>
            <person name="Meyer J."/>
            <person name="Hill C.A."/>
            <person name="Birren B."/>
            <person name="Nene V."/>
            <person name="Collins F."/>
            <person name="Alarcon-Chaidez F."/>
            <person name="Wikel S."/>
            <person name="Strausberg R."/>
        </authorList>
    </citation>
    <scope>NUCLEOTIDE SEQUENCE [LARGE SCALE GENOMIC DNA]</scope>
    <source>
        <strain evidence="3">Wikel</strain>
    </source>
</reference>
<sequence>SSLRFQDRSRRGVEADSGKVSGPSTEENLPEVDRDKEASPAAARPPRRNANVAEAEVSASPRQPVEEPRNGAWLTTTTQTSRPGKEKFKPSRRPKGHTE</sequence>
<dbReference type="VEuPathDB" id="VectorBase:ISCW005200"/>
<dbReference type="InParanoid" id="A0A1S4KXB4"/>
<accession>A0A1S4KXB4</accession>
<organism evidence="2 3">
    <name type="scientific">Ixodes scapularis</name>
    <name type="common">Black-legged tick</name>
    <name type="synonym">Deer tick</name>
    <dbReference type="NCBI Taxonomy" id="6945"/>
    <lineage>
        <taxon>Eukaryota</taxon>
        <taxon>Metazoa</taxon>
        <taxon>Ecdysozoa</taxon>
        <taxon>Arthropoda</taxon>
        <taxon>Chelicerata</taxon>
        <taxon>Arachnida</taxon>
        <taxon>Acari</taxon>
        <taxon>Parasitiformes</taxon>
        <taxon>Ixodida</taxon>
        <taxon>Ixodoidea</taxon>
        <taxon>Ixodidae</taxon>
        <taxon>Ixodinae</taxon>
        <taxon>Ixodes</taxon>
    </lineage>
</organism>
<evidence type="ECO:0000256" key="1">
    <source>
        <dbReference type="SAM" id="MobiDB-lite"/>
    </source>
</evidence>
<reference evidence="2" key="2">
    <citation type="submission" date="2020-05" db="UniProtKB">
        <authorList>
            <consortium name="EnsemblMetazoa"/>
        </authorList>
    </citation>
    <scope>IDENTIFICATION</scope>
    <source>
        <strain evidence="2">wikel</strain>
    </source>
</reference>
<proteinExistence type="predicted"/>
<dbReference type="EnsemblMetazoa" id="ISCW005200-RA">
    <property type="protein sequence ID" value="ISCW005200-PA"/>
    <property type="gene ID" value="ISCW005200"/>
</dbReference>
<feature type="region of interest" description="Disordered" evidence="1">
    <location>
        <begin position="1"/>
        <end position="99"/>
    </location>
</feature>
<feature type="compositionally biased region" description="Basic and acidic residues" evidence="1">
    <location>
        <begin position="1"/>
        <end position="17"/>
    </location>
</feature>
<dbReference type="Proteomes" id="UP000001555">
    <property type="component" value="Unassembled WGS sequence"/>
</dbReference>
<feature type="compositionally biased region" description="Basic residues" evidence="1">
    <location>
        <begin position="90"/>
        <end position="99"/>
    </location>
</feature>
<protein>
    <submittedName>
        <fullName evidence="2">Uncharacterized protein</fullName>
    </submittedName>
</protein>
<feature type="compositionally biased region" description="Polar residues" evidence="1">
    <location>
        <begin position="73"/>
        <end position="82"/>
    </location>
</feature>
<dbReference type="VEuPathDB" id="VectorBase:ISCI005200"/>
<name>A0A1S4KXB4_IXOSC</name>
<dbReference type="EMBL" id="ABJB010660299">
    <property type="status" value="NOT_ANNOTATED_CDS"/>
    <property type="molecule type" value="Genomic_DNA"/>
</dbReference>
<dbReference type="AlphaFoldDB" id="A0A1S4KXB4"/>